<dbReference type="eggNOG" id="ENOG5032SQP">
    <property type="taxonomic scope" value="Bacteria"/>
</dbReference>
<dbReference type="AlphaFoldDB" id="A0A0R1YJT4"/>
<reference evidence="1 2" key="1">
    <citation type="journal article" date="2015" name="Genome Announc.">
        <title>Expanding the biotechnology potential of lactobacilli through comparative genomics of 213 strains and associated genera.</title>
        <authorList>
            <person name="Sun Z."/>
            <person name="Harris H.M."/>
            <person name="McCann A."/>
            <person name="Guo C."/>
            <person name="Argimon S."/>
            <person name="Zhang W."/>
            <person name="Yang X."/>
            <person name="Jeffery I.B."/>
            <person name="Cooney J.C."/>
            <person name="Kagawa T.F."/>
            <person name="Liu W."/>
            <person name="Song Y."/>
            <person name="Salvetti E."/>
            <person name="Wrobel A."/>
            <person name="Rasinkangas P."/>
            <person name="Parkhill J."/>
            <person name="Rea M.C."/>
            <person name="O'Sullivan O."/>
            <person name="Ritari J."/>
            <person name="Douillard F.P."/>
            <person name="Paul Ross R."/>
            <person name="Yang R."/>
            <person name="Briner A.E."/>
            <person name="Felis G.E."/>
            <person name="de Vos W.M."/>
            <person name="Barrangou R."/>
            <person name="Klaenhammer T.R."/>
            <person name="Caufield P.W."/>
            <person name="Cui Y."/>
            <person name="Zhang H."/>
            <person name="O'Toole P.W."/>
        </authorList>
    </citation>
    <scope>NUCLEOTIDE SEQUENCE [LARGE SCALE GENOMIC DNA]</scope>
    <source>
        <strain evidence="1 2">DSM 5661</strain>
    </source>
</reference>
<accession>A0A0R1YJT4</accession>
<sequence>MKLRKINPQTYELFENNQSFGTISTYRNLFHDSCIYLKFNLTKIPTTSPFAEIRQHEQKSLQVMIESSQTEIINWISINGFKCKRRCFEAKVSTADLKHPIKSKLKILSFVATGPIYSNCCDFLYKYYKTTHELVSPLTASKNEFITEVPTRTGYYSLDEHGQLSHVAFTENNEIAYLCSVDPTSCSGFIDSLLVKSFEKYQTIFFEADNTDWAASKLLGKFNYKKDESFNTYIYE</sequence>
<keyword evidence="2" id="KW-1185">Reference proteome</keyword>
<name>A0A0R1YJT4_9LACO</name>
<evidence type="ECO:0000313" key="1">
    <source>
        <dbReference type="EMBL" id="KRM40137.1"/>
    </source>
</evidence>
<dbReference type="Proteomes" id="UP000051223">
    <property type="component" value="Unassembled WGS sequence"/>
</dbReference>
<evidence type="ECO:0000313" key="2">
    <source>
        <dbReference type="Proteomes" id="UP000051223"/>
    </source>
</evidence>
<dbReference type="OrthoDB" id="2215248at2"/>
<evidence type="ECO:0008006" key="3">
    <source>
        <dbReference type="Google" id="ProtNLM"/>
    </source>
</evidence>
<protein>
    <recommendedName>
        <fullName evidence="3">GNAT family acetyltransferase</fullName>
    </recommendedName>
</protein>
<gene>
    <name evidence="1" type="ORF">FC39_GL000874</name>
</gene>
<organism evidence="1 2">
    <name type="scientific">Lactobacillus hamsteri DSM 5661 = JCM 6256</name>
    <dbReference type="NCBI Taxonomy" id="1423754"/>
    <lineage>
        <taxon>Bacteria</taxon>
        <taxon>Bacillati</taxon>
        <taxon>Bacillota</taxon>
        <taxon>Bacilli</taxon>
        <taxon>Lactobacillales</taxon>
        <taxon>Lactobacillaceae</taxon>
        <taxon>Lactobacillus</taxon>
    </lineage>
</organism>
<dbReference type="EMBL" id="AZGI01000028">
    <property type="protein sequence ID" value="KRM40137.1"/>
    <property type="molecule type" value="Genomic_DNA"/>
</dbReference>
<comment type="caution">
    <text evidence="1">The sequence shown here is derived from an EMBL/GenBank/DDBJ whole genome shotgun (WGS) entry which is preliminary data.</text>
</comment>
<proteinExistence type="predicted"/>
<dbReference type="RefSeq" id="WP_025080878.1">
    <property type="nucleotide sequence ID" value="NZ_AZGI01000028.1"/>
</dbReference>
<dbReference type="PATRIC" id="fig|1423754.3.peg.899"/>